<reference evidence="6" key="3">
    <citation type="submission" date="2025-09" db="UniProtKB">
        <authorList>
            <consortium name="Ensembl"/>
        </authorList>
    </citation>
    <scope>IDENTIFICATION</scope>
</reference>
<dbReference type="Pfam" id="PF23135">
    <property type="entry name" value="TRI4_N"/>
    <property type="match status" value="1"/>
</dbReference>
<dbReference type="GO" id="GO:0180022">
    <property type="term" value="C:RQC-trigger complex"/>
    <property type="evidence" value="ECO:0007669"/>
    <property type="project" value="InterPro"/>
</dbReference>
<organism evidence="6 7">
    <name type="scientific">Erpetoichthys calabaricus</name>
    <name type="common">Rope fish</name>
    <name type="synonym">Calamoichthys calabaricus</name>
    <dbReference type="NCBI Taxonomy" id="27687"/>
    <lineage>
        <taxon>Eukaryota</taxon>
        <taxon>Metazoa</taxon>
        <taxon>Chordata</taxon>
        <taxon>Craniata</taxon>
        <taxon>Vertebrata</taxon>
        <taxon>Euteleostomi</taxon>
        <taxon>Actinopterygii</taxon>
        <taxon>Polypteriformes</taxon>
        <taxon>Polypteridae</taxon>
        <taxon>Erpetoichthys</taxon>
    </lineage>
</organism>
<dbReference type="SUPFAM" id="SSF88697">
    <property type="entry name" value="PUA domain-like"/>
    <property type="match status" value="1"/>
</dbReference>
<evidence type="ECO:0000313" key="7">
    <source>
        <dbReference type="Proteomes" id="UP000694620"/>
    </source>
</evidence>
<dbReference type="PANTHER" id="PTHR12963">
    <property type="entry name" value="THYROID RECEPTOR INTERACTING PROTEIN RELATED"/>
    <property type="match status" value="1"/>
</dbReference>
<reference evidence="6" key="2">
    <citation type="submission" date="2025-08" db="UniProtKB">
        <authorList>
            <consortium name="Ensembl"/>
        </authorList>
    </citation>
    <scope>IDENTIFICATION</scope>
</reference>
<gene>
    <name evidence="6" type="primary">TRIP4</name>
    <name evidence="6" type="synonym">trip4</name>
</gene>
<dbReference type="Pfam" id="PF06221">
    <property type="entry name" value="zf-C2HC5"/>
    <property type="match status" value="1"/>
</dbReference>
<feature type="compositionally biased region" description="Polar residues" evidence="1">
    <location>
        <begin position="75"/>
        <end position="89"/>
    </location>
</feature>
<feature type="region of interest" description="Disordered" evidence="1">
    <location>
        <begin position="75"/>
        <end position="104"/>
    </location>
</feature>
<feature type="domain" description="Activating signal cointegrator 1 N-terminal" evidence="5">
    <location>
        <begin position="5"/>
        <end position="65"/>
    </location>
</feature>
<dbReference type="Gene3D" id="2.30.130.30">
    <property type="entry name" value="Hypothetical protein"/>
    <property type="match status" value="1"/>
</dbReference>
<dbReference type="GO" id="GO:0072344">
    <property type="term" value="P:rescue of stalled ribosome"/>
    <property type="evidence" value="ECO:0007669"/>
    <property type="project" value="InterPro"/>
</dbReference>
<dbReference type="AlphaFoldDB" id="A0A8C4XG97"/>
<dbReference type="InterPro" id="IPR056993">
    <property type="entry name" value="TRIP4_3rd_dom"/>
</dbReference>
<evidence type="ECO:0000256" key="1">
    <source>
        <dbReference type="SAM" id="MobiDB-lite"/>
    </source>
</evidence>
<dbReference type="Pfam" id="PF23134">
    <property type="entry name" value="TRIP4_3rd"/>
    <property type="match status" value="1"/>
</dbReference>
<dbReference type="GO" id="GO:0045893">
    <property type="term" value="P:positive regulation of DNA-templated transcription"/>
    <property type="evidence" value="ECO:0007669"/>
    <property type="project" value="TreeGrafter"/>
</dbReference>
<dbReference type="CDD" id="cd06554">
    <property type="entry name" value="ASCH_ASC-1_like"/>
    <property type="match status" value="1"/>
</dbReference>
<accession>A0A8C4XG97</accession>
<feature type="domain" description="Activating signal cointegrator 1 third" evidence="4">
    <location>
        <begin position="281"/>
        <end position="334"/>
    </location>
</feature>
<evidence type="ECO:0000259" key="3">
    <source>
        <dbReference type="Pfam" id="PF06221"/>
    </source>
</evidence>
<evidence type="ECO:0000259" key="2">
    <source>
        <dbReference type="Pfam" id="PF04266"/>
    </source>
</evidence>
<protein>
    <submittedName>
        <fullName evidence="6">Thyroid hormone receptor interactor 4</fullName>
    </submittedName>
</protein>
<dbReference type="InterPro" id="IPR056994">
    <property type="entry name" value="TRI4_N"/>
</dbReference>
<dbReference type="InterPro" id="IPR007374">
    <property type="entry name" value="ASCH_domain"/>
</dbReference>
<name>A0A8C4XG97_ERPCA</name>
<dbReference type="InterPro" id="IPR009349">
    <property type="entry name" value="TRIP4/RQT4_C2HC5_Znf"/>
</dbReference>
<reference evidence="6" key="1">
    <citation type="submission" date="2021-06" db="EMBL/GenBank/DDBJ databases">
        <authorList>
            <consortium name="Wellcome Sanger Institute Data Sharing"/>
        </authorList>
    </citation>
    <scope>NUCLEOTIDE SEQUENCE [LARGE SCALE GENOMIC DNA]</scope>
</reference>
<sequence>MSNPLLRWCQDKLNREFGLEASDDIVEYIISIENAEEIEEYVRDLVQGAEGKKKQFIEEFLERWRCSHQKVPESTFSSMKNSVPETAESNKGFDQMKKSKRKGRNKQEALTFAEQEPVVAAVKTPIDLAKAHENSSSSSKKKTKFINLYAKEGQDRLAVLLPGRYSCECLAQKHRLINNCLTCGRIICEQEGSGPCLFCGSLVCSKEEQEVLQRDSNKSQKLLKKLLSGFEKPCVSEFSDQDLLPHQQLRMKEGLEKAVQHKDKLLEFDKNSVRRTKVIDDESDYYATDSNQWLSKSEREALRKKEEELRNLRHSSRTSRKITIDFAGRQIIDDENNMTEYYSKYDENLEVFTSPSPTINKGQQPLRDLVNPNISLVAPQWMDPSSSDLMRKSRNEEAKDWKLDIKTERKHLRIQDRELQEMADSGCCLSMHQPWASLLVKGIKRVEGRTWYTPHRGRLWIAAAAKRPTPQEISQVEDTYRFIYKEGKLDKQYHQAAKMSLM</sequence>
<keyword evidence="7" id="KW-1185">Reference proteome</keyword>
<dbReference type="Proteomes" id="UP000694620">
    <property type="component" value="Chromosome 17"/>
</dbReference>
<dbReference type="Ensembl" id="ENSECRT00000030459.1">
    <property type="protein sequence ID" value="ENSECRP00000029825.1"/>
    <property type="gene ID" value="ENSECRG00000020251.1"/>
</dbReference>
<dbReference type="GeneTree" id="ENSGT00390000005300"/>
<evidence type="ECO:0000259" key="4">
    <source>
        <dbReference type="Pfam" id="PF23134"/>
    </source>
</evidence>
<dbReference type="InterPro" id="IPR015947">
    <property type="entry name" value="PUA-like_sf"/>
</dbReference>
<feature type="domain" description="TRIP4/RQT4 C2HC5-type zinc finger" evidence="3">
    <location>
        <begin position="164"/>
        <end position="210"/>
    </location>
</feature>
<dbReference type="GO" id="GO:0008270">
    <property type="term" value="F:zinc ion binding"/>
    <property type="evidence" value="ECO:0007669"/>
    <property type="project" value="InterPro"/>
</dbReference>
<feature type="domain" description="ASCH" evidence="2">
    <location>
        <begin position="429"/>
        <end position="466"/>
    </location>
</feature>
<dbReference type="GO" id="GO:0005634">
    <property type="term" value="C:nucleus"/>
    <property type="evidence" value="ECO:0007669"/>
    <property type="project" value="InterPro"/>
</dbReference>
<evidence type="ECO:0000313" key="6">
    <source>
        <dbReference type="Ensembl" id="ENSECRP00000029825.1"/>
    </source>
</evidence>
<dbReference type="PANTHER" id="PTHR12963:SF4">
    <property type="entry name" value="ACTIVATING SIGNAL COINTEGRATOR 1"/>
    <property type="match status" value="1"/>
</dbReference>
<evidence type="ECO:0000259" key="5">
    <source>
        <dbReference type="Pfam" id="PF23135"/>
    </source>
</evidence>
<dbReference type="InterPro" id="IPR039128">
    <property type="entry name" value="TRIP4-like"/>
</dbReference>
<proteinExistence type="predicted"/>
<dbReference type="Pfam" id="PF04266">
    <property type="entry name" value="ASCH"/>
    <property type="match status" value="1"/>
</dbReference>